<evidence type="ECO:0000259" key="2">
    <source>
        <dbReference type="Pfam" id="PF22980"/>
    </source>
</evidence>
<name>A0AAE0I9S4_9PEZI</name>
<feature type="compositionally biased region" description="Low complexity" evidence="1">
    <location>
        <begin position="1"/>
        <end position="14"/>
    </location>
</feature>
<organism evidence="3 4">
    <name type="scientific">Cercophora scortea</name>
    <dbReference type="NCBI Taxonomy" id="314031"/>
    <lineage>
        <taxon>Eukaryota</taxon>
        <taxon>Fungi</taxon>
        <taxon>Dikarya</taxon>
        <taxon>Ascomycota</taxon>
        <taxon>Pezizomycotina</taxon>
        <taxon>Sordariomycetes</taxon>
        <taxon>Sordariomycetidae</taxon>
        <taxon>Sordariales</taxon>
        <taxon>Lasiosphaeriaceae</taxon>
        <taxon>Cercophora</taxon>
    </lineage>
</organism>
<dbReference type="InterPro" id="IPR054505">
    <property type="entry name" value="Myb_DNA-bind_8"/>
</dbReference>
<evidence type="ECO:0000256" key="1">
    <source>
        <dbReference type="SAM" id="MobiDB-lite"/>
    </source>
</evidence>
<feature type="region of interest" description="Disordered" evidence="1">
    <location>
        <begin position="134"/>
        <end position="153"/>
    </location>
</feature>
<sequence length="330" mass="35410">MGKAKIPATPKAAPSGQPAPTPQEALFFFNIIKNMRNRPDIDWNAVAADSNLKNSDTAKVRFGQIKRKHGLENWGTSANTAGRNNNTGNSAAPTPTKASAPSTPRGGGVRKRAPAAAKKTPTAKLTTAVHKALVNVKKEHSTDGEDNMDNDDEEYVKNNDQEQELYPITKHIPASARPLKIEQVSENENENEEDENDGSEESDQEQDDDDNNNNNNEMAFRNHATTNARRSMTVGPAPGTMMAPAPVRVPKLERQETMVLDSEPERFPPSQLGPADFDWSQLDHPAVGGGGGDYQDWGLQADGASGFDLIPDVFGAGGGLGGGWGVFGGK</sequence>
<feature type="compositionally biased region" description="Acidic residues" evidence="1">
    <location>
        <begin position="185"/>
        <end position="211"/>
    </location>
</feature>
<feature type="region of interest" description="Disordered" evidence="1">
    <location>
        <begin position="161"/>
        <end position="244"/>
    </location>
</feature>
<accession>A0AAE0I9S4</accession>
<dbReference type="AlphaFoldDB" id="A0AAE0I9S4"/>
<evidence type="ECO:0000313" key="4">
    <source>
        <dbReference type="Proteomes" id="UP001286456"/>
    </source>
</evidence>
<dbReference type="Pfam" id="PF22980">
    <property type="entry name" value="Myb_DNA-bind_8"/>
    <property type="match status" value="1"/>
</dbReference>
<evidence type="ECO:0000313" key="3">
    <source>
        <dbReference type="EMBL" id="KAK3320954.1"/>
    </source>
</evidence>
<keyword evidence="4" id="KW-1185">Reference proteome</keyword>
<feature type="region of interest" description="Disordered" evidence="1">
    <location>
        <begin position="1"/>
        <end position="22"/>
    </location>
</feature>
<feature type="compositionally biased region" description="Low complexity" evidence="1">
    <location>
        <begin position="114"/>
        <end position="128"/>
    </location>
</feature>
<reference evidence="3" key="1">
    <citation type="journal article" date="2023" name="Mol. Phylogenet. Evol.">
        <title>Genome-scale phylogeny and comparative genomics of the fungal order Sordariales.</title>
        <authorList>
            <person name="Hensen N."/>
            <person name="Bonometti L."/>
            <person name="Westerberg I."/>
            <person name="Brannstrom I.O."/>
            <person name="Guillou S."/>
            <person name="Cros-Aarteil S."/>
            <person name="Calhoun S."/>
            <person name="Haridas S."/>
            <person name="Kuo A."/>
            <person name="Mondo S."/>
            <person name="Pangilinan J."/>
            <person name="Riley R."/>
            <person name="LaButti K."/>
            <person name="Andreopoulos B."/>
            <person name="Lipzen A."/>
            <person name="Chen C."/>
            <person name="Yan M."/>
            <person name="Daum C."/>
            <person name="Ng V."/>
            <person name="Clum A."/>
            <person name="Steindorff A."/>
            <person name="Ohm R.A."/>
            <person name="Martin F."/>
            <person name="Silar P."/>
            <person name="Natvig D.O."/>
            <person name="Lalanne C."/>
            <person name="Gautier V."/>
            <person name="Ament-Velasquez S.L."/>
            <person name="Kruys A."/>
            <person name="Hutchinson M.I."/>
            <person name="Powell A.J."/>
            <person name="Barry K."/>
            <person name="Miller A.N."/>
            <person name="Grigoriev I.V."/>
            <person name="Debuchy R."/>
            <person name="Gladieux P."/>
            <person name="Hiltunen Thoren M."/>
            <person name="Johannesson H."/>
        </authorList>
    </citation>
    <scope>NUCLEOTIDE SEQUENCE</scope>
    <source>
        <strain evidence="3">SMH4131-1</strain>
    </source>
</reference>
<proteinExistence type="predicted"/>
<dbReference type="Proteomes" id="UP001286456">
    <property type="component" value="Unassembled WGS sequence"/>
</dbReference>
<comment type="caution">
    <text evidence="3">The sequence shown here is derived from an EMBL/GenBank/DDBJ whole genome shotgun (WGS) entry which is preliminary data.</text>
</comment>
<feature type="compositionally biased region" description="Acidic residues" evidence="1">
    <location>
        <begin position="144"/>
        <end position="153"/>
    </location>
</feature>
<feature type="compositionally biased region" description="Low complexity" evidence="1">
    <location>
        <begin position="235"/>
        <end position="244"/>
    </location>
</feature>
<dbReference type="EMBL" id="JAUEPO010000005">
    <property type="protein sequence ID" value="KAK3320954.1"/>
    <property type="molecule type" value="Genomic_DNA"/>
</dbReference>
<feature type="compositionally biased region" description="Low complexity" evidence="1">
    <location>
        <begin position="75"/>
        <end position="104"/>
    </location>
</feature>
<reference evidence="3" key="2">
    <citation type="submission" date="2023-06" db="EMBL/GenBank/DDBJ databases">
        <authorList>
            <consortium name="Lawrence Berkeley National Laboratory"/>
            <person name="Haridas S."/>
            <person name="Hensen N."/>
            <person name="Bonometti L."/>
            <person name="Westerberg I."/>
            <person name="Brannstrom I.O."/>
            <person name="Guillou S."/>
            <person name="Cros-Aarteil S."/>
            <person name="Calhoun S."/>
            <person name="Kuo A."/>
            <person name="Mondo S."/>
            <person name="Pangilinan J."/>
            <person name="Riley R."/>
            <person name="Labutti K."/>
            <person name="Andreopoulos B."/>
            <person name="Lipzen A."/>
            <person name="Chen C."/>
            <person name="Yanf M."/>
            <person name="Daum C."/>
            <person name="Ng V."/>
            <person name="Clum A."/>
            <person name="Steindorff A."/>
            <person name="Ohm R."/>
            <person name="Martin F."/>
            <person name="Silar P."/>
            <person name="Natvig D."/>
            <person name="Lalanne C."/>
            <person name="Gautier V."/>
            <person name="Ament-Velasquez S.L."/>
            <person name="Kruys A."/>
            <person name="Hutchinson M.I."/>
            <person name="Powell A.J."/>
            <person name="Barry K."/>
            <person name="Miller A.N."/>
            <person name="Grigoriev I.V."/>
            <person name="Debuchy R."/>
            <person name="Gladieux P."/>
            <person name="Thoren M.H."/>
            <person name="Johannesson H."/>
        </authorList>
    </citation>
    <scope>NUCLEOTIDE SEQUENCE</scope>
    <source>
        <strain evidence="3">SMH4131-1</strain>
    </source>
</reference>
<feature type="region of interest" description="Disordered" evidence="1">
    <location>
        <begin position="71"/>
        <end position="128"/>
    </location>
</feature>
<feature type="domain" description="Myb-like DNA-binding" evidence="2">
    <location>
        <begin position="24"/>
        <end position="70"/>
    </location>
</feature>
<gene>
    <name evidence="3" type="ORF">B0T19DRAFT_466165</name>
</gene>
<protein>
    <recommendedName>
        <fullName evidence="2">Myb-like DNA-binding domain-containing protein</fullName>
    </recommendedName>
</protein>
<feature type="region of interest" description="Disordered" evidence="1">
    <location>
        <begin position="262"/>
        <end position="297"/>
    </location>
</feature>